<sequence length="101" mass="11123">MVEGYPSRIPAIRWRIPARANGYPPAGADSGADGPFSANRWRVSGYPKGYPPSKGLATDRLEGNPSSRRYLVKPLDKHSLCLVNDNKVGYMVTPEHFPLVL</sequence>
<reference evidence="1 2" key="1">
    <citation type="submission" date="2019-05" db="EMBL/GenBank/DDBJ databases">
        <title>Emergence of the Ug99 lineage of the wheat stem rust pathogen through somatic hybridization.</title>
        <authorList>
            <person name="Li F."/>
            <person name="Upadhyaya N.M."/>
            <person name="Sperschneider J."/>
            <person name="Matny O."/>
            <person name="Nguyen-Phuc H."/>
            <person name="Mago R."/>
            <person name="Raley C."/>
            <person name="Miller M.E."/>
            <person name="Silverstein K.A.T."/>
            <person name="Henningsen E."/>
            <person name="Hirsch C.D."/>
            <person name="Visser B."/>
            <person name="Pretorius Z.A."/>
            <person name="Steffenson B.J."/>
            <person name="Schwessinger B."/>
            <person name="Dodds P.N."/>
            <person name="Figueroa M."/>
        </authorList>
    </citation>
    <scope>NUCLEOTIDE SEQUENCE [LARGE SCALE GENOMIC DNA]</scope>
    <source>
        <strain evidence="1 2">Ug99</strain>
    </source>
</reference>
<evidence type="ECO:0000313" key="2">
    <source>
        <dbReference type="Proteomes" id="UP000325313"/>
    </source>
</evidence>
<organism evidence="1 2">
    <name type="scientific">Puccinia graminis f. sp. tritici</name>
    <dbReference type="NCBI Taxonomy" id="56615"/>
    <lineage>
        <taxon>Eukaryota</taxon>
        <taxon>Fungi</taxon>
        <taxon>Dikarya</taxon>
        <taxon>Basidiomycota</taxon>
        <taxon>Pucciniomycotina</taxon>
        <taxon>Pucciniomycetes</taxon>
        <taxon>Pucciniales</taxon>
        <taxon>Pucciniaceae</taxon>
        <taxon>Puccinia</taxon>
    </lineage>
</organism>
<dbReference type="AlphaFoldDB" id="A0A5B0QUY4"/>
<dbReference type="Proteomes" id="UP000325313">
    <property type="component" value="Unassembled WGS sequence"/>
</dbReference>
<gene>
    <name evidence="1" type="ORF">PGTUg99_035621</name>
</gene>
<accession>A0A5B0QUY4</accession>
<comment type="caution">
    <text evidence="1">The sequence shown here is derived from an EMBL/GenBank/DDBJ whole genome shotgun (WGS) entry which is preliminary data.</text>
</comment>
<name>A0A5B0QUY4_PUCGR</name>
<evidence type="ECO:0000313" key="1">
    <source>
        <dbReference type="EMBL" id="KAA1117098.1"/>
    </source>
</evidence>
<dbReference type="EMBL" id="VDEP01000270">
    <property type="protein sequence ID" value="KAA1117098.1"/>
    <property type="molecule type" value="Genomic_DNA"/>
</dbReference>
<proteinExistence type="predicted"/>
<protein>
    <submittedName>
        <fullName evidence="1">Uncharacterized protein</fullName>
    </submittedName>
</protein>